<dbReference type="InterPro" id="IPR045685">
    <property type="entry name" value="DUF6190"/>
</dbReference>
<evidence type="ECO:0000313" key="1">
    <source>
        <dbReference type="EMBL" id="GLZ75944.1"/>
    </source>
</evidence>
<gene>
    <name evidence="1" type="ORF">Afil01_07510</name>
</gene>
<dbReference type="Pfam" id="PF19689">
    <property type="entry name" value="DUF6190"/>
    <property type="match status" value="1"/>
</dbReference>
<accession>A0A9W6SEY3</accession>
<keyword evidence="2" id="KW-1185">Reference proteome</keyword>
<name>A0A9W6SEY3_9ACTN</name>
<dbReference type="Proteomes" id="UP001165079">
    <property type="component" value="Unassembled WGS sequence"/>
</dbReference>
<comment type="caution">
    <text evidence="1">The sequence shown here is derived from an EMBL/GenBank/DDBJ whole genome shotgun (WGS) entry which is preliminary data.</text>
</comment>
<proteinExistence type="predicted"/>
<organism evidence="1 2">
    <name type="scientific">Actinorhabdospora filicis</name>
    <dbReference type="NCBI Taxonomy" id="1785913"/>
    <lineage>
        <taxon>Bacteria</taxon>
        <taxon>Bacillati</taxon>
        <taxon>Actinomycetota</taxon>
        <taxon>Actinomycetes</taxon>
        <taxon>Micromonosporales</taxon>
        <taxon>Micromonosporaceae</taxon>
        <taxon>Actinorhabdospora</taxon>
    </lineage>
</organism>
<sequence length="165" mass="18462">MPGEVIIDAALFMGMHAADEATRLACKKFFADGLSSPVVMPLEQVGLCDDLIWRLPRDVQDAYYPFMDNLHSIVPVERPGYERDDIDAAFETRTLDGLPTRERLLLGFTLNRGGILRTPNQRLLNRAGLPVAAPPEATDEPRFPDELEKLYLTSLRLRVPGLGEE</sequence>
<dbReference type="EMBL" id="BSTX01000001">
    <property type="protein sequence ID" value="GLZ75944.1"/>
    <property type="molecule type" value="Genomic_DNA"/>
</dbReference>
<protein>
    <submittedName>
        <fullName evidence="1">Uncharacterized protein</fullName>
    </submittedName>
</protein>
<evidence type="ECO:0000313" key="2">
    <source>
        <dbReference type="Proteomes" id="UP001165079"/>
    </source>
</evidence>
<dbReference type="RefSeq" id="WP_285661156.1">
    <property type="nucleotide sequence ID" value="NZ_BSTX01000001.1"/>
</dbReference>
<reference evidence="1" key="1">
    <citation type="submission" date="2023-03" db="EMBL/GenBank/DDBJ databases">
        <title>Actinorhabdospora filicis NBRC 111898.</title>
        <authorList>
            <person name="Ichikawa N."/>
            <person name="Sato H."/>
            <person name="Tonouchi N."/>
        </authorList>
    </citation>
    <scope>NUCLEOTIDE SEQUENCE</scope>
    <source>
        <strain evidence="1">NBRC 111898</strain>
    </source>
</reference>
<dbReference type="AlphaFoldDB" id="A0A9W6SEY3"/>